<comment type="caution">
    <text evidence="2">The sequence shown here is derived from an EMBL/GenBank/DDBJ whole genome shotgun (WGS) entry which is preliminary data.</text>
</comment>
<name>A0A8H7T5B5_9HELO</name>
<feature type="region of interest" description="Disordered" evidence="1">
    <location>
        <begin position="337"/>
        <end position="356"/>
    </location>
</feature>
<dbReference type="Proteomes" id="UP000664132">
    <property type="component" value="Unassembled WGS sequence"/>
</dbReference>
<organism evidence="2 3">
    <name type="scientific">Cadophora malorum</name>
    <dbReference type="NCBI Taxonomy" id="108018"/>
    <lineage>
        <taxon>Eukaryota</taxon>
        <taxon>Fungi</taxon>
        <taxon>Dikarya</taxon>
        <taxon>Ascomycota</taxon>
        <taxon>Pezizomycotina</taxon>
        <taxon>Leotiomycetes</taxon>
        <taxon>Helotiales</taxon>
        <taxon>Ploettnerulaceae</taxon>
        <taxon>Cadophora</taxon>
    </lineage>
</organism>
<dbReference type="OrthoDB" id="3558071at2759"/>
<proteinExistence type="predicted"/>
<evidence type="ECO:0000313" key="3">
    <source>
        <dbReference type="Proteomes" id="UP000664132"/>
    </source>
</evidence>
<accession>A0A8H7T5B5</accession>
<dbReference type="AlphaFoldDB" id="A0A8H7T5B5"/>
<protein>
    <submittedName>
        <fullName evidence="2">Uncharacterized protein</fullName>
    </submittedName>
</protein>
<sequence>MSNLGHDVYSGPQVVENAARKRIFAAEGSEDDALIRLQNSKEQRTPLPTDRLEYAGMNIIVKTESFFAMAAQDPRYAVPIPYVNRIQSVSNLVPTLSMSGFEQTPNNQINPAFSKKAFNDVPASVNLNSHSFDPNSAIKSVFKPAPTFQATQQNILGYGNMPWDTMLFTKRAAIANLAKLGRSIKGAVKGRSGKLEILKVTQELAYAECTSVDVKQYMLTTPVDARAIRRIWPELAIFHATESISYGIIGQSLVEWGPDGIVGLEEFELIVLGWMRLADNQQLGRLDSLVQHKNEHPAHLKPFLEVRGANLNARFWTPKGLKKLREDIWEVVDGGEEFRRKAEPPPETVTSQPTTRCSTSHLSLLRDGHGVYSFRIQSHHLTSPTPVDNEEESDIEKAPKSRGRNTLP</sequence>
<dbReference type="EMBL" id="JAFJYH010000299">
    <property type="protein sequence ID" value="KAG4413709.1"/>
    <property type="molecule type" value="Genomic_DNA"/>
</dbReference>
<gene>
    <name evidence="2" type="ORF">IFR04_013144</name>
</gene>
<evidence type="ECO:0000256" key="1">
    <source>
        <dbReference type="SAM" id="MobiDB-lite"/>
    </source>
</evidence>
<feature type="region of interest" description="Disordered" evidence="1">
    <location>
        <begin position="380"/>
        <end position="408"/>
    </location>
</feature>
<keyword evidence="3" id="KW-1185">Reference proteome</keyword>
<reference evidence="2" key="1">
    <citation type="submission" date="2021-02" db="EMBL/GenBank/DDBJ databases">
        <title>Genome sequence Cadophora malorum strain M34.</title>
        <authorList>
            <person name="Stefanovic E."/>
            <person name="Vu D."/>
            <person name="Scully C."/>
            <person name="Dijksterhuis J."/>
            <person name="Roader J."/>
            <person name="Houbraken J."/>
        </authorList>
    </citation>
    <scope>NUCLEOTIDE SEQUENCE</scope>
    <source>
        <strain evidence="2">M34</strain>
    </source>
</reference>
<evidence type="ECO:0000313" key="2">
    <source>
        <dbReference type="EMBL" id="KAG4413709.1"/>
    </source>
</evidence>